<organism evidence="3 4">
    <name type="scientific">Ananas comosus</name>
    <name type="common">Pineapple</name>
    <name type="synonym">Ananas ananas</name>
    <dbReference type="NCBI Taxonomy" id="4615"/>
    <lineage>
        <taxon>Eukaryota</taxon>
        <taxon>Viridiplantae</taxon>
        <taxon>Streptophyta</taxon>
        <taxon>Embryophyta</taxon>
        <taxon>Tracheophyta</taxon>
        <taxon>Spermatophyta</taxon>
        <taxon>Magnoliopsida</taxon>
        <taxon>Liliopsida</taxon>
        <taxon>Poales</taxon>
        <taxon>Bromeliaceae</taxon>
        <taxon>Bromelioideae</taxon>
        <taxon>Ananas</taxon>
    </lineage>
</organism>
<evidence type="ECO:0000256" key="1">
    <source>
        <dbReference type="SAM" id="Coils"/>
    </source>
</evidence>
<evidence type="ECO:0000256" key="2">
    <source>
        <dbReference type="SAM" id="MobiDB-lite"/>
    </source>
</evidence>
<dbReference type="RefSeq" id="XP_020111547.1">
    <property type="nucleotide sequence ID" value="XM_020255958.1"/>
</dbReference>
<feature type="region of interest" description="Disordered" evidence="2">
    <location>
        <begin position="255"/>
        <end position="279"/>
    </location>
</feature>
<dbReference type="OrthoDB" id="671541at2759"/>
<keyword evidence="1" id="KW-0175">Coiled coil</keyword>
<reference evidence="3" key="1">
    <citation type="journal article" date="2015" name="Nat. Genet.">
        <title>The pineapple genome and the evolution of CAM photosynthesis.</title>
        <authorList>
            <person name="Ming R."/>
            <person name="VanBuren R."/>
            <person name="Wai C.M."/>
            <person name="Tang H."/>
            <person name="Schatz M.C."/>
            <person name="Bowers J.E."/>
            <person name="Lyons E."/>
            <person name="Wang M.L."/>
            <person name="Chen J."/>
            <person name="Biggers E."/>
            <person name="Zhang J."/>
            <person name="Huang L."/>
            <person name="Zhang L."/>
            <person name="Miao W."/>
            <person name="Zhang J."/>
            <person name="Ye Z."/>
            <person name="Miao C."/>
            <person name="Lin Z."/>
            <person name="Wang H."/>
            <person name="Zhou H."/>
            <person name="Yim W.C."/>
            <person name="Priest H.D."/>
            <person name="Zheng C."/>
            <person name="Woodhouse M."/>
            <person name="Edger P.P."/>
            <person name="Guyot R."/>
            <person name="Guo H.B."/>
            <person name="Guo H."/>
            <person name="Zheng G."/>
            <person name="Singh R."/>
            <person name="Sharma A."/>
            <person name="Min X."/>
            <person name="Zheng Y."/>
            <person name="Lee H."/>
            <person name="Gurtowski J."/>
            <person name="Sedlazeck F.J."/>
            <person name="Harkess A."/>
            <person name="McKain M.R."/>
            <person name="Liao Z."/>
            <person name="Fang J."/>
            <person name="Liu J."/>
            <person name="Zhang X."/>
            <person name="Zhang Q."/>
            <person name="Hu W."/>
            <person name="Qin Y."/>
            <person name="Wang K."/>
            <person name="Chen L.Y."/>
            <person name="Shirley N."/>
            <person name="Lin Y.R."/>
            <person name="Liu L.Y."/>
            <person name="Hernandez A.G."/>
            <person name="Wright C.L."/>
            <person name="Bulone V."/>
            <person name="Tuskan G.A."/>
            <person name="Heath K."/>
            <person name="Zee F."/>
            <person name="Moore P.H."/>
            <person name="Sunkar R."/>
            <person name="Leebens-Mack J.H."/>
            <person name="Mockler T."/>
            <person name="Bennetzen J.L."/>
            <person name="Freeling M."/>
            <person name="Sankoff D."/>
            <person name="Paterson A.H."/>
            <person name="Zhu X."/>
            <person name="Yang X."/>
            <person name="Smith J.A."/>
            <person name="Cushman J.C."/>
            <person name="Paull R.E."/>
            <person name="Yu Q."/>
        </authorList>
    </citation>
    <scope>NUCLEOTIDE SEQUENCE [LARGE SCALE GENOMIC DNA]</scope>
    <source>
        <strain evidence="3">cv. F153</strain>
    </source>
</reference>
<dbReference type="Proteomes" id="UP000515123">
    <property type="component" value="Linkage group 21"/>
</dbReference>
<name>A0A6P5GUL8_ANACO</name>
<accession>A0A6P5GUL8</accession>
<feature type="coiled-coil region" evidence="1">
    <location>
        <begin position="370"/>
        <end position="397"/>
    </location>
</feature>
<dbReference type="Pfam" id="PF03004">
    <property type="entry name" value="Transposase_24"/>
    <property type="match status" value="1"/>
</dbReference>
<dbReference type="PANTHER" id="PTHR33144">
    <property type="entry name" value="OS10G0409366 PROTEIN-RELATED"/>
    <property type="match status" value="1"/>
</dbReference>
<dbReference type="GeneID" id="109726394"/>
<feature type="region of interest" description="Disordered" evidence="2">
    <location>
        <begin position="413"/>
        <end position="439"/>
    </location>
</feature>
<dbReference type="InterPro" id="IPR004252">
    <property type="entry name" value="Probable_transposase_24"/>
</dbReference>
<dbReference type="PANTHER" id="PTHR33144:SF45">
    <property type="entry name" value="TRANSPOSASE TNP1_EN_SPM-LIKE DOMAIN-CONTAINING PROTEIN"/>
    <property type="match status" value="1"/>
</dbReference>
<keyword evidence="3" id="KW-1185">Reference proteome</keyword>
<proteinExistence type="predicted"/>
<sequence length="439" mass="49612">MIVAWEDLRRVTRDRRLGGPSPSSTRSPLGRNRSSTFIIPSFALFFLGCKMTRSRKLKGVTIIELTSQTNGQGGGQDGVSNIEEDGEASLAGENFQIVHDDGKKERKRGRTTLKEIWEMDESWRIQVRFNKRGQPLNKEARLLAGFCGIVARNGQFCPLNYINWRRMPTALKNEALSFVLSKFHLQSKKGRAFVMKSLNKKWKDYKAELKAKYFDRTKPKEEISKNVPPGVIKQQWLSLVEFLYSDVAKKREKLAKESRAKQKYTHTSGSKSFARKEKEIEDTTGRVPGLVEMFELTHTKKNGSFISDDAKKLMVDAKNKLTNCSGTSESSREDVIAMENKIYIEVIRKEYGGRVGGLGLIPSESCVCYNSESTEEVQKLREEVQENKKMVSQLQSQLAAVMEFIKQKIPDCNLGGSRQDPESSGTCYTSASSNPSRDT</sequence>
<feature type="compositionally biased region" description="Polar residues" evidence="2">
    <location>
        <begin position="422"/>
        <end position="439"/>
    </location>
</feature>
<evidence type="ECO:0000313" key="4">
    <source>
        <dbReference type="RefSeq" id="XP_020111547.1"/>
    </source>
</evidence>
<gene>
    <name evidence="4" type="primary">LOC109726394</name>
</gene>
<dbReference type="AlphaFoldDB" id="A0A6P5GUL8"/>
<reference evidence="4" key="2">
    <citation type="submission" date="2025-08" db="UniProtKB">
        <authorList>
            <consortium name="RefSeq"/>
        </authorList>
    </citation>
    <scope>IDENTIFICATION</scope>
    <source>
        <tissue evidence="4">Leaf</tissue>
    </source>
</reference>
<protein>
    <submittedName>
        <fullName evidence="4">Uncharacterized protein LOC109726394 isoform X4</fullName>
    </submittedName>
</protein>
<evidence type="ECO:0000313" key="3">
    <source>
        <dbReference type="Proteomes" id="UP000515123"/>
    </source>
</evidence>